<proteinExistence type="predicted"/>
<gene>
    <name evidence="1" type="ORF">SCHPADRAFT_791853</name>
</gene>
<keyword evidence="2" id="KW-1185">Reference proteome</keyword>
<dbReference type="Proteomes" id="UP000053477">
    <property type="component" value="Unassembled WGS sequence"/>
</dbReference>
<protein>
    <submittedName>
        <fullName evidence="1">Uncharacterized protein</fullName>
    </submittedName>
</protein>
<name>A0A0H2R346_9AGAM</name>
<dbReference type="EMBL" id="KQ086268">
    <property type="protein sequence ID" value="KLO05767.1"/>
    <property type="molecule type" value="Genomic_DNA"/>
</dbReference>
<feature type="non-terminal residue" evidence="1">
    <location>
        <position position="1"/>
    </location>
</feature>
<dbReference type="AlphaFoldDB" id="A0A0H2R346"/>
<accession>A0A0H2R346</accession>
<dbReference type="InParanoid" id="A0A0H2R346"/>
<reference evidence="1 2" key="1">
    <citation type="submission" date="2015-04" db="EMBL/GenBank/DDBJ databases">
        <title>Complete genome sequence of Schizopora paradoxa KUC8140, a cosmopolitan wood degrader in East Asia.</title>
        <authorList>
            <consortium name="DOE Joint Genome Institute"/>
            <person name="Min B."/>
            <person name="Park H."/>
            <person name="Jang Y."/>
            <person name="Kim J.-J."/>
            <person name="Kim K.H."/>
            <person name="Pangilinan J."/>
            <person name="Lipzen A."/>
            <person name="Riley R."/>
            <person name="Grigoriev I.V."/>
            <person name="Spatafora J.W."/>
            <person name="Choi I.-G."/>
        </authorList>
    </citation>
    <scope>NUCLEOTIDE SEQUENCE [LARGE SCALE GENOMIC DNA]</scope>
    <source>
        <strain evidence="1 2">KUC8140</strain>
    </source>
</reference>
<dbReference type="OrthoDB" id="3046455at2759"/>
<evidence type="ECO:0000313" key="2">
    <source>
        <dbReference type="Proteomes" id="UP000053477"/>
    </source>
</evidence>
<sequence>CFLCGEEHSAAKMRDHVAEHIQRKRMNVPEDLLHENPCGHCGRSDSACKSLLRKEGRKKTWSPFLDCPNFYKYSLGAAAKSTSSGPSTNRLIFCDLC</sequence>
<organism evidence="1 2">
    <name type="scientific">Schizopora paradoxa</name>
    <dbReference type="NCBI Taxonomy" id="27342"/>
    <lineage>
        <taxon>Eukaryota</taxon>
        <taxon>Fungi</taxon>
        <taxon>Dikarya</taxon>
        <taxon>Basidiomycota</taxon>
        <taxon>Agaricomycotina</taxon>
        <taxon>Agaricomycetes</taxon>
        <taxon>Hymenochaetales</taxon>
        <taxon>Schizoporaceae</taxon>
        <taxon>Schizopora</taxon>
    </lineage>
</organism>
<feature type="non-terminal residue" evidence="1">
    <location>
        <position position="97"/>
    </location>
</feature>
<evidence type="ECO:0000313" key="1">
    <source>
        <dbReference type="EMBL" id="KLO05767.1"/>
    </source>
</evidence>